<dbReference type="SUPFAM" id="SSF52540">
    <property type="entry name" value="P-loop containing nucleoside triphosphate hydrolases"/>
    <property type="match status" value="1"/>
</dbReference>
<dbReference type="Gene3D" id="3.40.50.300">
    <property type="entry name" value="P-loop containing nucleotide triphosphate hydrolases"/>
    <property type="match status" value="1"/>
</dbReference>
<proteinExistence type="predicted"/>
<accession>A0A0G4IDM0</accession>
<evidence type="ECO:0000313" key="1">
    <source>
        <dbReference type="EMBL" id="CEM55359.1"/>
    </source>
</evidence>
<dbReference type="VEuPathDB" id="CryptoDB:Cvel_13477"/>
<dbReference type="InterPro" id="IPR027417">
    <property type="entry name" value="P-loop_NTPase"/>
</dbReference>
<dbReference type="AlphaFoldDB" id="A0A0G4IDM0"/>
<organism evidence="1">
    <name type="scientific">Chromera velia CCMP2878</name>
    <dbReference type="NCBI Taxonomy" id="1169474"/>
    <lineage>
        <taxon>Eukaryota</taxon>
        <taxon>Sar</taxon>
        <taxon>Alveolata</taxon>
        <taxon>Colpodellida</taxon>
        <taxon>Chromeraceae</taxon>
        <taxon>Chromera</taxon>
    </lineage>
</organism>
<sequence length="635" mass="71813">MQLATVPEVDQVTFRIIDDMRMRAYSTSWKSDTILCAQRTLIEALVEGRVRPSPLPKVWFHEIQSENSDLLASMEQSRRERIARAVLSEIRVPPGYTGFMPTVEQLAATEPDEETRQWIPPHFEVPFNEELFQAVRRELLKRNDETRAIVLSIPEEEQRQLLRNELRQSFEEQAAWLEYAYGEVDRFILNNNSTDRGLILLGSPGSGKSFYMKCVLAYAQARGLRVEISTLCKKRAVMLGGVHWAQLLLTGSRKINAPDQSLDTMMQRFSLTHNQLKQVLLRRLHILAIDEISLTAEEDIELAGRLKERLNGVSYGKAGGMLIVATADSRQMGNIEDMHVMKCPTFPLQWRVALLRCNVRAKCALTLQMQRVLQAGMVGATTDQERRETEASLRRAIHDFVVLAQKAPSFAALPPGTPCVLSRHKGIEAAQREVVHTEAQRRADGDSQVLECDAIDVIKDVLSGRYEEIRDPNHRRILDRSTFKRKVVISVHAAYRFTQNDSQGRYCNQQLCMVLAVRPPSAPPGGQRLVAETAKGIAEQGPVITVALAPETVQVLPSGQECERLARDCIDGWKMENIRFVESHHLYLGSFVGYRWQLALTSAVTWSLHSVQGDGFASLATRIGRKKDYDHIYSF</sequence>
<name>A0A0G4IDM0_9ALVE</name>
<dbReference type="EMBL" id="CDMZ01005868">
    <property type="protein sequence ID" value="CEM55359.1"/>
    <property type="molecule type" value="Genomic_DNA"/>
</dbReference>
<protein>
    <submittedName>
        <fullName evidence="1">Uncharacterized protein</fullName>
    </submittedName>
</protein>
<reference evidence="1" key="1">
    <citation type="submission" date="2014-11" db="EMBL/GenBank/DDBJ databases">
        <authorList>
            <person name="Otto D Thomas"/>
            <person name="Naeem Raeece"/>
        </authorList>
    </citation>
    <scope>NUCLEOTIDE SEQUENCE</scope>
</reference>
<gene>
    <name evidence="1" type="ORF">Cvel_13477</name>
</gene>